<feature type="transmembrane region" description="Helical" evidence="1">
    <location>
        <begin position="83"/>
        <end position="103"/>
    </location>
</feature>
<feature type="transmembrane region" description="Helical" evidence="1">
    <location>
        <begin position="115"/>
        <end position="135"/>
    </location>
</feature>
<proteinExistence type="predicted"/>
<feature type="transmembrane region" description="Helical" evidence="1">
    <location>
        <begin position="6"/>
        <end position="29"/>
    </location>
</feature>
<reference evidence="2 3" key="1">
    <citation type="submission" date="2020-08" db="EMBL/GenBank/DDBJ databases">
        <title>Genomic Encyclopedia of Type Strains, Phase IV (KMG-IV): sequencing the most valuable type-strain genomes for metagenomic binning, comparative biology and taxonomic classification.</title>
        <authorList>
            <person name="Goeker M."/>
        </authorList>
    </citation>
    <scope>NUCLEOTIDE SEQUENCE [LARGE SCALE GENOMIC DNA]</scope>
    <source>
        <strain evidence="2 3">DSM 4737</strain>
    </source>
</reference>
<feature type="transmembrane region" description="Helical" evidence="1">
    <location>
        <begin position="206"/>
        <end position="225"/>
    </location>
</feature>
<dbReference type="RefSeq" id="WP_183211726.1">
    <property type="nucleotide sequence ID" value="NZ_JACHOR010000001.1"/>
</dbReference>
<name>A0A7W9CGH6_9CAUL</name>
<dbReference type="AlphaFoldDB" id="A0A7W9CGH6"/>
<evidence type="ECO:0000313" key="2">
    <source>
        <dbReference type="EMBL" id="MBB5744767.1"/>
    </source>
</evidence>
<feature type="transmembrane region" description="Helical" evidence="1">
    <location>
        <begin position="41"/>
        <end position="63"/>
    </location>
</feature>
<keyword evidence="1" id="KW-1133">Transmembrane helix</keyword>
<dbReference type="EMBL" id="JACHOR010000001">
    <property type="protein sequence ID" value="MBB5744767.1"/>
    <property type="molecule type" value="Genomic_DNA"/>
</dbReference>
<feature type="transmembrane region" description="Helical" evidence="1">
    <location>
        <begin position="180"/>
        <end position="200"/>
    </location>
</feature>
<evidence type="ECO:0008006" key="4">
    <source>
        <dbReference type="Google" id="ProtNLM"/>
    </source>
</evidence>
<accession>A0A7W9CGH6</accession>
<keyword evidence="1" id="KW-0472">Membrane</keyword>
<protein>
    <recommendedName>
        <fullName evidence="4">DUF2306 domain-containing protein</fullName>
    </recommendedName>
</protein>
<organism evidence="2 3">
    <name type="scientific">Brevundimonas variabilis</name>
    <dbReference type="NCBI Taxonomy" id="74312"/>
    <lineage>
        <taxon>Bacteria</taxon>
        <taxon>Pseudomonadati</taxon>
        <taxon>Pseudomonadota</taxon>
        <taxon>Alphaproteobacteria</taxon>
        <taxon>Caulobacterales</taxon>
        <taxon>Caulobacteraceae</taxon>
        <taxon>Brevundimonas</taxon>
    </lineage>
</organism>
<evidence type="ECO:0000256" key="1">
    <source>
        <dbReference type="SAM" id="Phobius"/>
    </source>
</evidence>
<sequence>MLLFDLFVVAHVISGATGLVLFWVPVIARKGAHHHRKWGRLFAYSMMATGTSAIGMGLCTLIAPLPTHPELTDVPLIRGLFGWMMLYLAVLTIGLAWHGLSVVRNKSAHSGNRHWFNVSLQVLTIVAALNCAVQGFIIGQYLMVGVATAGLASAVIYLHFIFRDHPPRMEFLMQHFQASLGAGISVYTAFLAFGAVRLFPHHAFNPAMWAVPTIVGVGLMIYWRLKHTNAWAKRGLPAGKASSSGDLA</sequence>
<comment type="caution">
    <text evidence="2">The sequence shown here is derived from an EMBL/GenBank/DDBJ whole genome shotgun (WGS) entry which is preliminary data.</text>
</comment>
<dbReference type="Proteomes" id="UP000545037">
    <property type="component" value="Unassembled WGS sequence"/>
</dbReference>
<keyword evidence="3" id="KW-1185">Reference proteome</keyword>
<evidence type="ECO:0000313" key="3">
    <source>
        <dbReference type="Proteomes" id="UP000545037"/>
    </source>
</evidence>
<keyword evidence="1" id="KW-0812">Transmembrane</keyword>
<feature type="transmembrane region" description="Helical" evidence="1">
    <location>
        <begin position="141"/>
        <end position="160"/>
    </location>
</feature>
<gene>
    <name evidence="2" type="ORF">GGR13_000339</name>
</gene>